<dbReference type="InterPro" id="IPR036162">
    <property type="entry name" value="Resolvase-like_N_sf"/>
</dbReference>
<gene>
    <name evidence="2" type="ORF">FKR81_37615</name>
</gene>
<proteinExistence type="predicted"/>
<dbReference type="InterPro" id="IPR006119">
    <property type="entry name" value="Resolv_N"/>
</dbReference>
<reference evidence="2 3" key="1">
    <citation type="submission" date="2019-07" db="EMBL/GenBank/DDBJ databases">
        <title>Lentzea xizangensis sp. nov., isolated from Qinghai-Tibetan Plateau Soils.</title>
        <authorList>
            <person name="Huang J."/>
        </authorList>
    </citation>
    <scope>NUCLEOTIDE SEQUENCE [LARGE SCALE GENOMIC DNA]</scope>
    <source>
        <strain evidence="2 3">FXJ1.1311</strain>
    </source>
</reference>
<dbReference type="EMBL" id="VOBR01000037">
    <property type="protein sequence ID" value="TWP45944.1"/>
    <property type="molecule type" value="Genomic_DNA"/>
</dbReference>
<protein>
    <submittedName>
        <fullName evidence="2">Recombinase family protein</fullName>
    </submittedName>
</protein>
<comment type="caution">
    <text evidence="2">The sequence shown here is derived from an EMBL/GenBank/DDBJ whole genome shotgun (WGS) entry which is preliminary data.</text>
</comment>
<sequence>MAAAKGTTVISSLRLAYGYVRVGDGSPERVEVQRAALRDLAGEYGLLLDTVFIDYQVRTEVERPAFLTLLDVVRELHPYSVLVPSAWHVSQWPLKRVELLDRFKVLGCSVLAANRGRPSVLVTGHQEPATPEP</sequence>
<organism evidence="2 3">
    <name type="scientific">Lentzea tibetensis</name>
    <dbReference type="NCBI Taxonomy" id="2591470"/>
    <lineage>
        <taxon>Bacteria</taxon>
        <taxon>Bacillati</taxon>
        <taxon>Actinomycetota</taxon>
        <taxon>Actinomycetes</taxon>
        <taxon>Pseudonocardiales</taxon>
        <taxon>Pseudonocardiaceae</taxon>
        <taxon>Lentzea</taxon>
    </lineage>
</organism>
<evidence type="ECO:0000259" key="1">
    <source>
        <dbReference type="Pfam" id="PF00239"/>
    </source>
</evidence>
<feature type="domain" description="Resolvase/invertase-type recombinase catalytic" evidence="1">
    <location>
        <begin position="16"/>
        <end position="115"/>
    </location>
</feature>
<evidence type="ECO:0000313" key="2">
    <source>
        <dbReference type="EMBL" id="TWP45944.1"/>
    </source>
</evidence>
<keyword evidence="3" id="KW-1185">Reference proteome</keyword>
<dbReference type="Pfam" id="PF00239">
    <property type="entry name" value="Resolvase"/>
    <property type="match status" value="1"/>
</dbReference>
<dbReference type="Proteomes" id="UP000316639">
    <property type="component" value="Unassembled WGS sequence"/>
</dbReference>
<dbReference type="GO" id="GO:0000150">
    <property type="term" value="F:DNA strand exchange activity"/>
    <property type="evidence" value="ECO:0007669"/>
    <property type="project" value="InterPro"/>
</dbReference>
<dbReference type="OrthoDB" id="5237369at2"/>
<dbReference type="SUPFAM" id="SSF53041">
    <property type="entry name" value="Resolvase-like"/>
    <property type="match status" value="1"/>
</dbReference>
<dbReference type="GO" id="GO:0003677">
    <property type="term" value="F:DNA binding"/>
    <property type="evidence" value="ECO:0007669"/>
    <property type="project" value="InterPro"/>
</dbReference>
<dbReference type="Gene3D" id="3.40.50.1390">
    <property type="entry name" value="Resolvase, N-terminal catalytic domain"/>
    <property type="match status" value="1"/>
</dbReference>
<name>A0A563EHH4_9PSEU</name>
<evidence type="ECO:0000313" key="3">
    <source>
        <dbReference type="Proteomes" id="UP000316639"/>
    </source>
</evidence>
<accession>A0A563EHH4</accession>
<dbReference type="RefSeq" id="WP_146359123.1">
    <property type="nucleotide sequence ID" value="NZ_VOBR01000037.1"/>
</dbReference>
<dbReference type="AlphaFoldDB" id="A0A563EHH4"/>